<gene>
    <name evidence="5" type="ORF">P8V03_17535</name>
</gene>
<dbReference type="EMBL" id="JARUJP010000033">
    <property type="protein sequence ID" value="MDW8802951.1"/>
    <property type="molecule type" value="Genomic_DNA"/>
</dbReference>
<protein>
    <submittedName>
        <fullName evidence="5">Restriction endonuclease subunit S</fullName>
        <ecNumber evidence="5">3.1.21.-</ecNumber>
    </submittedName>
</protein>
<evidence type="ECO:0000313" key="6">
    <source>
        <dbReference type="Proteomes" id="UP001281656"/>
    </source>
</evidence>
<dbReference type="Proteomes" id="UP001281656">
    <property type="component" value="Unassembled WGS sequence"/>
</dbReference>
<dbReference type="GO" id="GO:0016787">
    <property type="term" value="F:hydrolase activity"/>
    <property type="evidence" value="ECO:0007669"/>
    <property type="project" value="UniProtKB-KW"/>
</dbReference>
<dbReference type="Gene3D" id="3.90.220.20">
    <property type="entry name" value="DNA methylase specificity domains"/>
    <property type="match status" value="2"/>
</dbReference>
<keyword evidence="3" id="KW-0238">DNA-binding</keyword>
<sequence>MSKTPKLRFPEFNSEWKTYSLGNVVEFYDSKRKPVKEQERTSGPYAYYGATGIIDYINDFIFEGEYLLLGEDGANIVTRNAPLVYKTSGKFWVNNHAHIFKPKDNFNIDFLKYYLELINYIPYNTGTAQPKLNAESVKIIPVKAPNIKEQERIASLFLLVDKKIEKQKKKVETLQEYKKGIMQKIFLQKVRFKDEDGESYPKWEVKILGDICSINKGEQLNKLDLLSNGEYYALNGGIEPSGYTENWNTKENTISISEGGASCGYVKFNVKKFWSGGHCYTLEGLSKSIYNEYLYQYLKFYEPSIMALRVGSGLPNIQKSALTGFKVSIPAIEEQQKIADILFQIEEKIYKEQEKLEQLKKFKKGLLQKMFV</sequence>
<dbReference type="PANTHER" id="PTHR30408">
    <property type="entry name" value="TYPE-1 RESTRICTION ENZYME ECOKI SPECIFICITY PROTEIN"/>
    <property type="match status" value="1"/>
</dbReference>
<feature type="domain" description="Type I restriction modification DNA specificity" evidence="4">
    <location>
        <begin position="13"/>
        <end position="170"/>
    </location>
</feature>
<keyword evidence="6" id="KW-1185">Reference proteome</keyword>
<keyword evidence="5" id="KW-0255">Endonuclease</keyword>
<comment type="caution">
    <text evidence="5">The sequence shown here is derived from an EMBL/GenBank/DDBJ whole genome shotgun (WGS) entry which is preliminary data.</text>
</comment>
<evidence type="ECO:0000313" key="5">
    <source>
        <dbReference type="EMBL" id="MDW8802951.1"/>
    </source>
</evidence>
<dbReference type="PANTHER" id="PTHR30408:SF12">
    <property type="entry name" value="TYPE I RESTRICTION ENZYME MJAVIII SPECIFICITY SUBUNIT"/>
    <property type="match status" value="1"/>
</dbReference>
<dbReference type="GO" id="GO:0004519">
    <property type="term" value="F:endonuclease activity"/>
    <property type="evidence" value="ECO:0007669"/>
    <property type="project" value="UniProtKB-KW"/>
</dbReference>
<evidence type="ECO:0000256" key="3">
    <source>
        <dbReference type="ARBA" id="ARBA00023125"/>
    </source>
</evidence>
<keyword evidence="2" id="KW-0680">Restriction system</keyword>
<feature type="domain" description="Type I restriction modification DNA specificity" evidence="4">
    <location>
        <begin position="202"/>
        <end position="360"/>
    </location>
</feature>
<keyword evidence="5" id="KW-0540">Nuclease</keyword>
<evidence type="ECO:0000259" key="4">
    <source>
        <dbReference type="Pfam" id="PF01420"/>
    </source>
</evidence>
<keyword evidence="5" id="KW-0378">Hydrolase</keyword>
<evidence type="ECO:0000256" key="1">
    <source>
        <dbReference type="ARBA" id="ARBA00010923"/>
    </source>
</evidence>
<dbReference type="InterPro" id="IPR000055">
    <property type="entry name" value="Restrct_endonuc_typeI_TRD"/>
</dbReference>
<dbReference type="Pfam" id="PF01420">
    <property type="entry name" value="Methylase_S"/>
    <property type="match status" value="2"/>
</dbReference>
<dbReference type="CDD" id="cd17291">
    <property type="entry name" value="RMtype1_S_MgeORF438P-TRD-CR_like"/>
    <property type="match status" value="1"/>
</dbReference>
<dbReference type="RefSeq" id="WP_318799166.1">
    <property type="nucleotide sequence ID" value="NZ_JARUJP010000033.1"/>
</dbReference>
<dbReference type="InterPro" id="IPR044946">
    <property type="entry name" value="Restrct_endonuc_typeI_TRD_sf"/>
</dbReference>
<name>A0ABU4JXV8_9CLOT</name>
<dbReference type="Gene3D" id="1.10.287.1120">
    <property type="entry name" value="Bipartite methylase S protein"/>
    <property type="match status" value="1"/>
</dbReference>
<evidence type="ECO:0000256" key="2">
    <source>
        <dbReference type="ARBA" id="ARBA00022747"/>
    </source>
</evidence>
<organism evidence="5 6">
    <name type="scientific">Clostridium tanneri</name>
    <dbReference type="NCBI Taxonomy" id="3037988"/>
    <lineage>
        <taxon>Bacteria</taxon>
        <taxon>Bacillati</taxon>
        <taxon>Bacillota</taxon>
        <taxon>Clostridia</taxon>
        <taxon>Eubacteriales</taxon>
        <taxon>Clostridiaceae</taxon>
        <taxon>Clostridium</taxon>
    </lineage>
</organism>
<proteinExistence type="inferred from homology"/>
<reference evidence="5 6" key="1">
    <citation type="submission" date="2023-04" db="EMBL/GenBank/DDBJ databases">
        <title>Clostridium tannerae sp. nov., isolated from the fecal material of an alpaca.</title>
        <authorList>
            <person name="Miller S."/>
            <person name="Hendry M."/>
            <person name="King J."/>
            <person name="Sankaranarayanan K."/>
            <person name="Lawson P.A."/>
        </authorList>
    </citation>
    <scope>NUCLEOTIDE SEQUENCE [LARGE SCALE GENOMIC DNA]</scope>
    <source>
        <strain evidence="5 6">A1-XYC3</strain>
    </source>
</reference>
<accession>A0ABU4JXV8</accession>
<comment type="similarity">
    <text evidence="1">Belongs to the type-I restriction system S methylase family.</text>
</comment>
<dbReference type="CDD" id="cd17262">
    <property type="entry name" value="RMtype1_S_Aco12261I-TRD2-CR2"/>
    <property type="match status" value="1"/>
</dbReference>
<dbReference type="InterPro" id="IPR052021">
    <property type="entry name" value="Type-I_RS_S_subunit"/>
</dbReference>
<dbReference type="EC" id="3.1.21.-" evidence="5"/>
<dbReference type="SUPFAM" id="SSF116734">
    <property type="entry name" value="DNA methylase specificity domain"/>
    <property type="match status" value="2"/>
</dbReference>